<proteinExistence type="predicted"/>
<reference evidence="2 3" key="1">
    <citation type="submission" date="2020-04" db="EMBL/GenBank/DDBJ databases">
        <authorList>
            <person name="Klaysubun C."/>
            <person name="Duangmal K."/>
            <person name="Lipun K."/>
        </authorList>
    </citation>
    <scope>NUCLEOTIDE SEQUENCE [LARGE SCALE GENOMIC DNA]</scope>
    <source>
        <strain evidence="2 3">DSM 45300</strain>
    </source>
</reference>
<dbReference type="RefSeq" id="WP_169415089.1">
    <property type="nucleotide sequence ID" value="NZ_JAAXKZ010000109.1"/>
</dbReference>
<feature type="region of interest" description="Disordered" evidence="1">
    <location>
        <begin position="182"/>
        <end position="235"/>
    </location>
</feature>
<gene>
    <name evidence="2" type="ORF">HF519_23045</name>
</gene>
<keyword evidence="3" id="KW-1185">Reference proteome</keyword>
<dbReference type="AlphaFoldDB" id="A0A848DPG0"/>
<name>A0A848DPG0_9PSEU</name>
<evidence type="ECO:0000313" key="3">
    <source>
        <dbReference type="Proteomes" id="UP000586918"/>
    </source>
</evidence>
<dbReference type="EMBL" id="JAAXKZ010000109">
    <property type="protein sequence ID" value="NMH94403.1"/>
    <property type="molecule type" value="Genomic_DNA"/>
</dbReference>
<feature type="region of interest" description="Disordered" evidence="1">
    <location>
        <begin position="251"/>
        <end position="278"/>
    </location>
</feature>
<protein>
    <submittedName>
        <fullName evidence="2">Uncharacterized protein</fullName>
    </submittedName>
</protein>
<feature type="compositionally biased region" description="Low complexity" evidence="1">
    <location>
        <begin position="264"/>
        <end position="278"/>
    </location>
</feature>
<feature type="compositionally biased region" description="Low complexity" evidence="1">
    <location>
        <begin position="182"/>
        <end position="219"/>
    </location>
</feature>
<comment type="caution">
    <text evidence="2">The sequence shown here is derived from an EMBL/GenBank/DDBJ whole genome shotgun (WGS) entry which is preliminary data.</text>
</comment>
<dbReference type="Proteomes" id="UP000586918">
    <property type="component" value="Unassembled WGS sequence"/>
</dbReference>
<evidence type="ECO:0000313" key="2">
    <source>
        <dbReference type="EMBL" id="NMH94403.1"/>
    </source>
</evidence>
<organism evidence="2 3">
    <name type="scientific">Pseudonocardia bannensis</name>
    <dbReference type="NCBI Taxonomy" id="630973"/>
    <lineage>
        <taxon>Bacteria</taxon>
        <taxon>Bacillati</taxon>
        <taxon>Actinomycetota</taxon>
        <taxon>Actinomycetes</taxon>
        <taxon>Pseudonocardiales</taxon>
        <taxon>Pseudonocardiaceae</taxon>
        <taxon>Pseudonocardia</taxon>
    </lineage>
</organism>
<accession>A0A848DPG0</accession>
<evidence type="ECO:0000256" key="1">
    <source>
        <dbReference type="SAM" id="MobiDB-lite"/>
    </source>
</evidence>
<sequence>MAPIVHRGGTASTGIVTVAELLTRNIPAQRTAPDEERTGPTTGTYISVGSLLRREGRAPHAIDRPVQPRASQLAEEAAAAEATSGRSVPARRAAIAAGTLLAAGSVLTAAVLTDAASNSSDAREALDGTYPGRGVLDAAPGGSASLPGLGAVSTLAGAPGLDSGIAAPASWMAVAFPTALPTAPSASTGGSGSGPVTAVPGRGTAAPAPGAGSPAAPLPGVGGPGAPAGPVGQAVSAPAGAVGRAVQDVGGAAPAPLQKPLESVGGTVTETGGNLGNTLDSGVNTVQKLAEPVTSALSPSARAAAPAEPEPVLTTVTEGVSDVADGVGETVGGLAGGAGRTVGGLLD</sequence>